<dbReference type="InterPro" id="IPR000160">
    <property type="entry name" value="GGDEF_dom"/>
</dbReference>
<reference evidence="2" key="1">
    <citation type="submission" date="2013-08" db="EMBL/GenBank/DDBJ databases">
        <authorList>
            <person name="Mendez C."/>
            <person name="Richter M."/>
            <person name="Ferrer M."/>
            <person name="Sanchez J."/>
        </authorList>
    </citation>
    <scope>NUCLEOTIDE SEQUENCE</scope>
</reference>
<dbReference type="Gene3D" id="3.30.70.270">
    <property type="match status" value="1"/>
</dbReference>
<dbReference type="PANTHER" id="PTHR46663">
    <property type="entry name" value="DIGUANYLATE CYCLASE DGCT-RELATED"/>
    <property type="match status" value="1"/>
</dbReference>
<dbReference type="InterPro" id="IPR029787">
    <property type="entry name" value="Nucleotide_cyclase"/>
</dbReference>
<dbReference type="InterPro" id="IPR052163">
    <property type="entry name" value="DGC-Regulatory_Protein"/>
</dbReference>
<reference evidence="2" key="2">
    <citation type="journal article" date="2014" name="ISME J.">
        <title>Microbial stratification in low pH oxic and suboxic macroscopic growths along an acid mine drainage.</title>
        <authorList>
            <person name="Mendez-Garcia C."/>
            <person name="Mesa V."/>
            <person name="Sprenger R.R."/>
            <person name="Richter M."/>
            <person name="Diez M.S."/>
            <person name="Solano J."/>
            <person name="Bargiela R."/>
            <person name="Golyshina O.V."/>
            <person name="Manteca A."/>
            <person name="Ramos J.L."/>
            <person name="Gallego J.R."/>
            <person name="Llorente I."/>
            <person name="Martins Dos Santos V.A."/>
            <person name="Jensen O.N."/>
            <person name="Pelaez A.I."/>
            <person name="Sanchez J."/>
            <person name="Ferrer M."/>
        </authorList>
    </citation>
    <scope>NUCLEOTIDE SEQUENCE</scope>
</reference>
<comment type="caution">
    <text evidence="2">The sequence shown here is derived from an EMBL/GenBank/DDBJ whole genome shotgun (WGS) entry which is preliminary data.</text>
</comment>
<sequence>MGVFFVDLDGFKAVNDNYGHAVGDDLLRQVANRINSRVRETDFVGRLGGDEFVVISIGNFNDRQSAVMVQRLTKAFDSAFQLSDVSVSVGASIGFAKSSGASDDTDLILDRADIDMYRCKLQRKGSAKHSEARLDLREDIQRNQFP</sequence>
<dbReference type="AlphaFoldDB" id="T1BAT6"/>
<protein>
    <submittedName>
        <fullName evidence="2">Diguanylate cyclase with PAS/PAC sensor</fullName>
    </submittedName>
</protein>
<dbReference type="InterPro" id="IPR043128">
    <property type="entry name" value="Rev_trsase/Diguanyl_cyclase"/>
</dbReference>
<proteinExistence type="predicted"/>
<organism evidence="2">
    <name type="scientific">mine drainage metagenome</name>
    <dbReference type="NCBI Taxonomy" id="410659"/>
    <lineage>
        <taxon>unclassified sequences</taxon>
        <taxon>metagenomes</taxon>
        <taxon>ecological metagenomes</taxon>
    </lineage>
</organism>
<evidence type="ECO:0000313" key="2">
    <source>
        <dbReference type="EMBL" id="EQD50099.1"/>
    </source>
</evidence>
<dbReference type="SUPFAM" id="SSF55073">
    <property type="entry name" value="Nucleotide cyclase"/>
    <property type="match status" value="1"/>
</dbReference>
<dbReference type="SMART" id="SM00267">
    <property type="entry name" value="GGDEF"/>
    <property type="match status" value="1"/>
</dbReference>
<accession>T1BAT6</accession>
<feature type="domain" description="GGDEF" evidence="1">
    <location>
        <begin position="1"/>
        <end position="132"/>
    </location>
</feature>
<dbReference type="PANTHER" id="PTHR46663:SF2">
    <property type="entry name" value="GGDEF DOMAIN-CONTAINING PROTEIN"/>
    <property type="match status" value="1"/>
</dbReference>
<dbReference type="Pfam" id="PF00990">
    <property type="entry name" value="GGDEF"/>
    <property type="match status" value="1"/>
</dbReference>
<name>T1BAT6_9ZZZZ</name>
<dbReference type="CDD" id="cd01949">
    <property type="entry name" value="GGDEF"/>
    <property type="match status" value="1"/>
</dbReference>
<gene>
    <name evidence="2" type="ORF">B1A_13561</name>
</gene>
<dbReference type="EMBL" id="AUZX01009927">
    <property type="protein sequence ID" value="EQD50099.1"/>
    <property type="molecule type" value="Genomic_DNA"/>
</dbReference>
<dbReference type="PROSITE" id="PS50887">
    <property type="entry name" value="GGDEF"/>
    <property type="match status" value="1"/>
</dbReference>
<evidence type="ECO:0000259" key="1">
    <source>
        <dbReference type="PROSITE" id="PS50887"/>
    </source>
</evidence>
<dbReference type="NCBIfam" id="TIGR00254">
    <property type="entry name" value="GGDEF"/>
    <property type="match status" value="1"/>
</dbReference>